<keyword evidence="6" id="KW-1185">Reference proteome</keyword>
<keyword evidence="3" id="KW-0732">Signal</keyword>
<dbReference type="EMBL" id="JANCPR020000051">
    <property type="protein sequence ID" value="MDJ1137088.1"/>
    <property type="molecule type" value="Genomic_DNA"/>
</dbReference>
<dbReference type="Gene3D" id="3.20.20.80">
    <property type="entry name" value="Glycosidases"/>
    <property type="match status" value="1"/>
</dbReference>
<accession>A0ABT7A6W6</accession>
<feature type="domain" description="GH18" evidence="4">
    <location>
        <begin position="35"/>
        <end position="312"/>
    </location>
</feature>
<evidence type="ECO:0000313" key="6">
    <source>
        <dbReference type="Proteomes" id="UP001214441"/>
    </source>
</evidence>
<dbReference type="SUPFAM" id="SSF51445">
    <property type="entry name" value="(Trans)glycosidases"/>
    <property type="match status" value="1"/>
</dbReference>
<dbReference type="PROSITE" id="PS51910">
    <property type="entry name" value="GH18_2"/>
    <property type="match status" value="1"/>
</dbReference>
<evidence type="ECO:0000313" key="5">
    <source>
        <dbReference type="EMBL" id="MDJ1137088.1"/>
    </source>
</evidence>
<protein>
    <submittedName>
        <fullName evidence="5">Glycosyl hydrolase family 18 protein</fullName>
    </submittedName>
</protein>
<feature type="chain" id="PRO_5045289757" evidence="3">
    <location>
        <begin position="21"/>
        <end position="312"/>
    </location>
</feature>
<dbReference type="InterPro" id="IPR001579">
    <property type="entry name" value="Glyco_hydro_18_chit_AS"/>
</dbReference>
<dbReference type="RefSeq" id="WP_274041284.1">
    <property type="nucleotide sequence ID" value="NZ_JANCPR020000051.1"/>
</dbReference>
<sequence>MKRRTVIAAGVAGLVGTALTALPAAARPGGRAAGRRVVVYYQTQYTDGTYVSPLGLTENAIGATHLIVGAVHLNDVNGQHAPVHLNDDPPGAAKYAPMWSDLKALRGAGVPVLAMVGGAAPGSFTRLDTEFDTYYPLLRDFLRQYALDGVDLDVEEDMSLAGVERVIDALRADFGAGFLITLAPVGTALSGGGNLSGFDYEQLYRDRGEAISWFNAQLYNGWGSMASTADVDAVLERGLIPQDKLVAGVLTDPANGGSGYVDMPALTATIRQLTRTYPDFGGVDGWEYFNSQPGGTPAPWKWAAEVSAALNG</sequence>
<dbReference type="InterPro" id="IPR001223">
    <property type="entry name" value="Glyco_hydro18_cat"/>
</dbReference>
<reference evidence="5 6" key="1">
    <citation type="submission" date="2023-05" db="EMBL/GenBank/DDBJ databases">
        <title>Streptantibioticus silvisoli sp. nov., acidotolerant actinomycetes 1 from pine litter.</title>
        <authorList>
            <person name="Swiecimska M."/>
            <person name="Golinska P."/>
            <person name="Sangal V."/>
            <person name="Wachnowicz B."/>
            <person name="Goodfellow M."/>
        </authorList>
    </citation>
    <scope>NUCLEOTIDE SEQUENCE [LARGE SCALE GENOMIC DNA]</scope>
    <source>
        <strain evidence="5 6">DSM 42109</strain>
    </source>
</reference>
<feature type="signal peptide" evidence="3">
    <location>
        <begin position="1"/>
        <end position="20"/>
    </location>
</feature>
<dbReference type="GO" id="GO:0016787">
    <property type="term" value="F:hydrolase activity"/>
    <property type="evidence" value="ECO:0007669"/>
    <property type="project" value="UniProtKB-KW"/>
</dbReference>
<evidence type="ECO:0000259" key="4">
    <source>
        <dbReference type="PROSITE" id="PS51910"/>
    </source>
</evidence>
<evidence type="ECO:0000256" key="3">
    <source>
        <dbReference type="SAM" id="SignalP"/>
    </source>
</evidence>
<comment type="caution">
    <text evidence="5">The sequence shown here is derived from an EMBL/GenBank/DDBJ whole genome shotgun (WGS) entry which is preliminary data.</text>
</comment>
<organism evidence="5 6">
    <name type="scientific">Streptomyces iconiensis</name>
    <dbReference type="NCBI Taxonomy" id="1384038"/>
    <lineage>
        <taxon>Bacteria</taxon>
        <taxon>Bacillati</taxon>
        <taxon>Actinomycetota</taxon>
        <taxon>Actinomycetes</taxon>
        <taxon>Kitasatosporales</taxon>
        <taxon>Streptomycetaceae</taxon>
        <taxon>Streptomyces</taxon>
    </lineage>
</organism>
<dbReference type="InterPro" id="IPR017853">
    <property type="entry name" value="GH"/>
</dbReference>
<dbReference type="Proteomes" id="UP001214441">
    <property type="component" value="Unassembled WGS sequence"/>
</dbReference>
<keyword evidence="2" id="KW-0326">Glycosidase</keyword>
<gene>
    <name evidence="5" type="ORF">NMN56_035130</name>
</gene>
<name>A0ABT7A6W6_9ACTN</name>
<proteinExistence type="predicted"/>
<dbReference type="PROSITE" id="PS01095">
    <property type="entry name" value="GH18_1"/>
    <property type="match status" value="1"/>
</dbReference>
<keyword evidence="1 5" id="KW-0378">Hydrolase</keyword>
<evidence type="ECO:0000256" key="1">
    <source>
        <dbReference type="ARBA" id="ARBA00022801"/>
    </source>
</evidence>
<evidence type="ECO:0000256" key="2">
    <source>
        <dbReference type="ARBA" id="ARBA00023295"/>
    </source>
</evidence>